<evidence type="ECO:0000313" key="8">
    <source>
        <dbReference type="Proteomes" id="UP000092819"/>
    </source>
</evidence>
<dbReference type="PROSITE" id="PS00523">
    <property type="entry name" value="SULFATASE_1"/>
    <property type="match status" value="1"/>
</dbReference>
<comment type="similarity">
    <text evidence="1">Belongs to the sulfatase family.</text>
</comment>
<dbReference type="PANTHER" id="PTHR42693">
    <property type="entry name" value="ARYLSULFATASE FAMILY MEMBER"/>
    <property type="match status" value="1"/>
</dbReference>
<dbReference type="InterPro" id="IPR000917">
    <property type="entry name" value="Sulfatase_N"/>
</dbReference>
<evidence type="ECO:0000256" key="2">
    <source>
        <dbReference type="ARBA" id="ARBA00022723"/>
    </source>
</evidence>
<evidence type="ECO:0000256" key="5">
    <source>
        <dbReference type="SAM" id="SignalP"/>
    </source>
</evidence>
<keyword evidence="5" id="KW-0732">Signal</keyword>
<keyword evidence="8" id="KW-1185">Reference proteome</keyword>
<evidence type="ECO:0000256" key="3">
    <source>
        <dbReference type="ARBA" id="ARBA00022801"/>
    </source>
</evidence>
<accession>A0A1C3J840</accession>
<protein>
    <submittedName>
        <fullName evidence="7">Arylsulfatase</fullName>
        <ecNumber evidence="7">3.1.6.1</ecNumber>
    </submittedName>
</protein>
<feature type="domain" description="Sulfatase N-terminal" evidence="6">
    <location>
        <begin position="39"/>
        <end position="359"/>
    </location>
</feature>
<dbReference type="SUPFAM" id="SSF53649">
    <property type="entry name" value="Alkaline phosphatase-like"/>
    <property type="match status" value="1"/>
</dbReference>
<keyword evidence="3 7" id="KW-0378">Hydrolase</keyword>
<dbReference type="Gene3D" id="3.40.720.10">
    <property type="entry name" value="Alkaline Phosphatase, subunit A"/>
    <property type="match status" value="1"/>
</dbReference>
<dbReference type="EMBL" id="FLQZ01000001">
    <property type="protein sequence ID" value="SBT11293.1"/>
    <property type="molecule type" value="Genomic_DNA"/>
</dbReference>
<evidence type="ECO:0000259" key="6">
    <source>
        <dbReference type="Pfam" id="PF00884"/>
    </source>
</evidence>
<reference evidence="8" key="1">
    <citation type="submission" date="2016-06" db="EMBL/GenBank/DDBJ databases">
        <authorList>
            <person name="Rodrigo-Torres L."/>
            <person name="Arahal D.R."/>
        </authorList>
    </citation>
    <scope>NUCLEOTIDE SEQUENCE [LARGE SCALE GENOMIC DNA]</scope>
    <source>
        <strain evidence="8">CECT 7224</strain>
    </source>
</reference>
<dbReference type="Proteomes" id="UP000092819">
    <property type="component" value="Unassembled WGS sequence"/>
</dbReference>
<dbReference type="PANTHER" id="PTHR42693:SF53">
    <property type="entry name" value="ENDO-4-O-SULFATASE"/>
    <property type="match status" value="1"/>
</dbReference>
<sequence length="476" mass="53788">MTSKFVKKGMGIAIASVMAGGMLANTAVADTPSSEPQQPNVVLIFVDDIGYADMGFQKIRDDVITPHMDKIAHDGAIFSAGYVTGSVCGPSRAGLLTGRYQQRFGYHDNIGPRISEKGIEQGLDLSIKTFGNYFQDAGYVTGYIGKSHDGDDKKYWPHNRGFTEFYGFNNGAADYFVSGHNVENSEEKAFSSLHRNDEVIENFDGYLTDIFGDESVSFIERHKDNPFFLYVPFNASHGPMHAKEEDLKKFAHIKDPLRQKSLAMTHNMDINVGKIVDKLEQHDLMDNTMIVFLSDNGGKPKNNGSMNTPLRAIKGTTWEGGIRIPFAISYRGHIPANQVIDEPVISLDILPTTLAIAGIEPKKDWQLEGVNLMPRLTGEVDKLEPRFLYWLTAARSAIRDDDWKLVVPNVHVKRPRYELYKISEDISESNDLAKTYPEQVERLKQEFERWDSENEASRWGWNKDRYPYTNGWRGRD</sequence>
<dbReference type="InterPro" id="IPR017850">
    <property type="entry name" value="Alkaline_phosphatase_core_sf"/>
</dbReference>
<dbReference type="EC" id="3.1.6.1" evidence="7"/>
<evidence type="ECO:0000256" key="4">
    <source>
        <dbReference type="ARBA" id="ARBA00022837"/>
    </source>
</evidence>
<dbReference type="GO" id="GO:0046872">
    <property type="term" value="F:metal ion binding"/>
    <property type="evidence" value="ECO:0007669"/>
    <property type="project" value="UniProtKB-KW"/>
</dbReference>
<dbReference type="Pfam" id="PF00884">
    <property type="entry name" value="Sulfatase"/>
    <property type="match status" value="1"/>
</dbReference>
<keyword evidence="4" id="KW-0106">Calcium</keyword>
<organism evidence="7 8">
    <name type="scientific">Vibrio celticus</name>
    <dbReference type="NCBI Taxonomy" id="446372"/>
    <lineage>
        <taxon>Bacteria</taxon>
        <taxon>Pseudomonadati</taxon>
        <taxon>Pseudomonadota</taxon>
        <taxon>Gammaproteobacteria</taxon>
        <taxon>Vibrionales</taxon>
        <taxon>Vibrionaceae</taxon>
        <taxon>Vibrio</taxon>
    </lineage>
</organism>
<dbReference type="RefSeq" id="WP_065675130.1">
    <property type="nucleotide sequence ID" value="NZ_AP025463.1"/>
</dbReference>
<evidence type="ECO:0000256" key="1">
    <source>
        <dbReference type="ARBA" id="ARBA00008779"/>
    </source>
</evidence>
<dbReference type="Gene3D" id="3.30.1120.10">
    <property type="match status" value="1"/>
</dbReference>
<evidence type="ECO:0000313" key="7">
    <source>
        <dbReference type="EMBL" id="SBT11293.1"/>
    </source>
</evidence>
<dbReference type="InterPro" id="IPR050738">
    <property type="entry name" value="Sulfatase"/>
</dbReference>
<feature type="signal peptide" evidence="5">
    <location>
        <begin position="1"/>
        <end position="29"/>
    </location>
</feature>
<proteinExistence type="inferred from homology"/>
<feature type="chain" id="PRO_5008676450" evidence="5">
    <location>
        <begin position="30"/>
        <end position="476"/>
    </location>
</feature>
<dbReference type="GO" id="GO:0004065">
    <property type="term" value="F:arylsulfatase activity"/>
    <property type="evidence" value="ECO:0007669"/>
    <property type="project" value="UniProtKB-EC"/>
</dbReference>
<gene>
    <name evidence="7" type="primary">atsA_1</name>
    <name evidence="7" type="ORF">VCE7224_00009</name>
</gene>
<dbReference type="InterPro" id="IPR024607">
    <property type="entry name" value="Sulfatase_CS"/>
</dbReference>
<dbReference type="AlphaFoldDB" id="A0A1C3J840"/>
<name>A0A1C3J840_9VIBR</name>
<keyword evidence="2" id="KW-0479">Metal-binding</keyword>